<reference evidence="4 5" key="1">
    <citation type="submission" date="2018-01" db="EMBL/GenBank/DDBJ databases">
        <title>Arthrobacter sp. nov., from glaciers in China.</title>
        <authorList>
            <person name="Liu Q."/>
            <person name="Xin Y.-H."/>
        </authorList>
    </citation>
    <scope>NUCLEOTIDE SEQUENCE [LARGE SCALE GENOMIC DNA]</scope>
    <source>
        <strain evidence="4 5">HLT2-12-2</strain>
    </source>
</reference>
<dbReference type="InterPro" id="IPR055247">
    <property type="entry name" value="InsJ-like_HTH"/>
</dbReference>
<sequence length="163" mass="18645">MHPHSSLTAEQRLAAVDLFEEGFGYRAVSPRLGVSMSAICKLESRFKIWGRAALDKKPTKQVHSFEFKLAVVRQYLDGEVTRQDLARMHQLSSLDLLRAWIRAYRDYGEEGLRPKAKGRPKSVPGTPSVEVSELEKLRRENQRLQAENAYLKKVQALRNQTPL</sequence>
<dbReference type="InterPro" id="IPR052057">
    <property type="entry name" value="IS150/IS1296_orfA-like"/>
</dbReference>
<dbReference type="EMBL" id="PPXC01000008">
    <property type="protein sequence ID" value="POH73160.1"/>
    <property type="molecule type" value="Genomic_DNA"/>
</dbReference>
<evidence type="ECO:0000313" key="5">
    <source>
        <dbReference type="Proteomes" id="UP000237061"/>
    </source>
</evidence>
<dbReference type="SUPFAM" id="SSF46689">
    <property type="entry name" value="Homeodomain-like"/>
    <property type="match status" value="2"/>
</dbReference>
<keyword evidence="5" id="KW-1185">Reference proteome</keyword>
<feature type="region of interest" description="Disordered" evidence="2">
    <location>
        <begin position="112"/>
        <end position="135"/>
    </location>
</feature>
<organism evidence="4 5">
    <name type="scientific">Arthrobacter glacialis</name>
    <dbReference type="NCBI Taxonomy" id="1664"/>
    <lineage>
        <taxon>Bacteria</taxon>
        <taxon>Bacillati</taxon>
        <taxon>Actinomycetota</taxon>
        <taxon>Actinomycetes</taxon>
        <taxon>Micrococcales</taxon>
        <taxon>Micrococcaceae</taxon>
        <taxon>Arthrobacter</taxon>
    </lineage>
</organism>
<dbReference type="PANTHER" id="PTHR33795">
    <property type="entry name" value="INSERTION ELEMENT IS150 PROTEIN INSJ"/>
    <property type="match status" value="1"/>
</dbReference>
<comment type="similarity">
    <text evidence="1">Belongs to the IS150/IS1296 orfA family.</text>
</comment>
<dbReference type="AlphaFoldDB" id="A0A2S3ZVB5"/>
<dbReference type="PANTHER" id="PTHR33795:SF1">
    <property type="entry name" value="INSERTION ELEMENT IS150 PROTEIN INSJ"/>
    <property type="match status" value="1"/>
</dbReference>
<dbReference type="InterPro" id="IPR009057">
    <property type="entry name" value="Homeodomain-like_sf"/>
</dbReference>
<gene>
    <name evidence="4" type="ORF">CVS27_11575</name>
</gene>
<dbReference type="Gene3D" id="1.10.10.10">
    <property type="entry name" value="Winged helix-like DNA-binding domain superfamily/Winged helix DNA-binding domain"/>
    <property type="match status" value="1"/>
</dbReference>
<dbReference type="Pfam" id="PF13518">
    <property type="entry name" value="HTH_28"/>
    <property type="match status" value="1"/>
</dbReference>
<evidence type="ECO:0000256" key="1">
    <source>
        <dbReference type="ARBA" id="ARBA00038232"/>
    </source>
</evidence>
<evidence type="ECO:0000313" key="4">
    <source>
        <dbReference type="EMBL" id="POH73160.1"/>
    </source>
</evidence>
<evidence type="ECO:0000256" key="2">
    <source>
        <dbReference type="SAM" id="MobiDB-lite"/>
    </source>
</evidence>
<comment type="caution">
    <text evidence="4">The sequence shown here is derived from an EMBL/GenBank/DDBJ whole genome shotgun (WGS) entry which is preliminary data.</text>
</comment>
<dbReference type="Proteomes" id="UP000237061">
    <property type="component" value="Unassembled WGS sequence"/>
</dbReference>
<dbReference type="InterPro" id="IPR036388">
    <property type="entry name" value="WH-like_DNA-bd_sf"/>
</dbReference>
<dbReference type="RefSeq" id="WP_103465905.1">
    <property type="nucleotide sequence ID" value="NZ_PPXC01000008.1"/>
</dbReference>
<protein>
    <submittedName>
        <fullName evidence="4">Transposase</fullName>
    </submittedName>
</protein>
<accession>A0A2S3ZVB5</accession>
<proteinExistence type="inferred from homology"/>
<evidence type="ECO:0000259" key="3">
    <source>
        <dbReference type="Pfam" id="PF13518"/>
    </source>
</evidence>
<feature type="domain" description="Insertion element IS150 protein InsJ-like helix-turn-helix" evidence="3">
    <location>
        <begin position="67"/>
        <end position="121"/>
    </location>
</feature>
<name>A0A2S3ZVB5_ARTGL</name>